<sequence>MSQQRWLHRIGAMSCAAVALTACSSGSDNADGAGSTASTSAAGAQTPIPEPLAVTYDGGLYVLDGETLEVKQDIPLDGFLRVNPAGDEGHVLVTTNEGFRILDAAGGQLTEDTFPADEAGHVVVHGEHTVLFADGSGEITAFDPHALEGGGMPQTENFTTPQAHHGVAVILSDGTLVHSLGDSETRTGAVALQGDREIARSEDCPGLHGETVVADEVVVLGCENGALEYANGKFTKIASPTPYGRIGTTKGHDDSPVALGDMKIDPDAELERPEQVALIDTTTDQMRIVALPPSVSYTFRSLARGPQAEALVLGTDGELHVFDPVTGAQVKTIEVTGVWTEPDDWQEPRPAIFTREDAVYVSDPATKQIHLVDLEAGTITESVTLDQTPNELSGAVGHEH</sequence>
<name>A0A1X1WMF6_MYCIR</name>
<evidence type="ECO:0008006" key="4">
    <source>
        <dbReference type="Google" id="ProtNLM"/>
    </source>
</evidence>
<dbReference type="PROSITE" id="PS51257">
    <property type="entry name" value="PROKAR_LIPOPROTEIN"/>
    <property type="match status" value="1"/>
</dbReference>
<dbReference type="AlphaFoldDB" id="A0A1X1WMF6"/>
<dbReference type="InterPro" id="IPR011044">
    <property type="entry name" value="Quino_amine_DH_bsu"/>
</dbReference>
<dbReference type="EMBL" id="LQPC01000030">
    <property type="protein sequence ID" value="ORV87787.1"/>
    <property type="molecule type" value="Genomic_DNA"/>
</dbReference>
<organism evidence="2 3">
    <name type="scientific">Mycolicibacterium iranicum</name>
    <name type="common">Mycobacterium iranicum</name>
    <dbReference type="NCBI Taxonomy" id="912594"/>
    <lineage>
        <taxon>Bacteria</taxon>
        <taxon>Bacillati</taxon>
        <taxon>Actinomycetota</taxon>
        <taxon>Actinomycetes</taxon>
        <taxon>Mycobacteriales</taxon>
        <taxon>Mycobacteriaceae</taxon>
        <taxon>Mycolicibacterium</taxon>
    </lineage>
</organism>
<dbReference type="RefSeq" id="WP_085175225.1">
    <property type="nucleotide sequence ID" value="NZ_LQPC01000030.1"/>
</dbReference>
<accession>A0A1X1WMF6</accession>
<dbReference type="InterPro" id="IPR047697">
    <property type="entry name" value="AztD-like"/>
</dbReference>
<evidence type="ECO:0000313" key="3">
    <source>
        <dbReference type="Proteomes" id="UP000193622"/>
    </source>
</evidence>
<evidence type="ECO:0000256" key="1">
    <source>
        <dbReference type="SAM" id="SignalP"/>
    </source>
</evidence>
<dbReference type="Gene3D" id="2.130.10.10">
    <property type="entry name" value="YVTN repeat-like/Quinoprotein amine dehydrogenase"/>
    <property type="match status" value="2"/>
</dbReference>
<proteinExistence type="predicted"/>
<dbReference type="NCBIfam" id="NF038015">
    <property type="entry name" value="AztD"/>
    <property type="match status" value="1"/>
</dbReference>
<feature type="signal peptide" evidence="1">
    <location>
        <begin position="1"/>
        <end position="30"/>
    </location>
</feature>
<protein>
    <recommendedName>
        <fullName evidence="4">Secreted protein</fullName>
    </recommendedName>
</protein>
<feature type="chain" id="PRO_5038902814" description="Secreted protein" evidence="1">
    <location>
        <begin position="31"/>
        <end position="400"/>
    </location>
</feature>
<dbReference type="InterPro" id="IPR015943">
    <property type="entry name" value="WD40/YVTN_repeat-like_dom_sf"/>
</dbReference>
<dbReference type="SUPFAM" id="SSF50969">
    <property type="entry name" value="YVTN repeat-like/Quinoprotein amine dehydrogenase"/>
    <property type="match status" value="1"/>
</dbReference>
<reference evidence="2 3" key="1">
    <citation type="submission" date="2016-01" db="EMBL/GenBank/DDBJ databases">
        <title>The new phylogeny of the genus Mycobacterium.</title>
        <authorList>
            <person name="Tarcisio F."/>
            <person name="Conor M."/>
            <person name="Antonella G."/>
            <person name="Elisabetta G."/>
            <person name="Giulia F.S."/>
            <person name="Sara T."/>
            <person name="Anna F."/>
            <person name="Clotilde B."/>
            <person name="Roberto B."/>
            <person name="Veronica D.S."/>
            <person name="Fabio R."/>
            <person name="Monica P."/>
            <person name="Olivier J."/>
            <person name="Enrico T."/>
            <person name="Nicola S."/>
        </authorList>
    </citation>
    <scope>NUCLEOTIDE SEQUENCE [LARGE SCALE GENOMIC DNA]</scope>
    <source>
        <strain evidence="2 3">DSM 45541</strain>
    </source>
</reference>
<comment type="caution">
    <text evidence="2">The sequence shown here is derived from an EMBL/GenBank/DDBJ whole genome shotgun (WGS) entry which is preliminary data.</text>
</comment>
<gene>
    <name evidence="2" type="ORF">AWC12_15625</name>
</gene>
<evidence type="ECO:0000313" key="2">
    <source>
        <dbReference type="EMBL" id="ORV87787.1"/>
    </source>
</evidence>
<keyword evidence="1" id="KW-0732">Signal</keyword>
<dbReference type="Proteomes" id="UP000193622">
    <property type="component" value="Unassembled WGS sequence"/>
</dbReference>